<protein>
    <submittedName>
        <fullName evidence="1">Uncharacterized protein</fullName>
    </submittedName>
</protein>
<reference evidence="1" key="1">
    <citation type="journal article" date="2021" name="Antonie Van Leeuwenhoek">
        <title>Draft genome and description of Waterburya agarophytonicola gen. nov. sp. nov. (Pleurocapsales, Cyanobacteria): a seaweed symbiont.</title>
        <authorList>
            <person name="Bonthond G."/>
            <person name="Shalygin S."/>
            <person name="Bayer T."/>
            <person name="Weinberger F."/>
        </authorList>
    </citation>
    <scope>NUCLEOTIDE SEQUENCE</scope>
    <source>
        <strain evidence="1">KI4</strain>
    </source>
</reference>
<comment type="caution">
    <text evidence="1">The sequence shown here is derived from an EMBL/GenBank/DDBJ whole genome shotgun (WGS) entry which is preliminary data.</text>
</comment>
<dbReference type="Proteomes" id="UP000729733">
    <property type="component" value="Unassembled WGS sequence"/>
</dbReference>
<evidence type="ECO:0000313" key="2">
    <source>
        <dbReference type="Proteomes" id="UP000729733"/>
    </source>
</evidence>
<gene>
    <name evidence="1" type="ORF">I4641_06350</name>
</gene>
<dbReference type="RefSeq" id="WP_229639635.1">
    <property type="nucleotide sequence ID" value="NZ_JADWDC010000010.1"/>
</dbReference>
<organism evidence="1 2">
    <name type="scientific">Waterburya agarophytonicola KI4</name>
    <dbReference type="NCBI Taxonomy" id="2874699"/>
    <lineage>
        <taxon>Bacteria</taxon>
        <taxon>Bacillati</taxon>
        <taxon>Cyanobacteriota</taxon>
        <taxon>Cyanophyceae</taxon>
        <taxon>Pleurocapsales</taxon>
        <taxon>Hyellaceae</taxon>
        <taxon>Waterburya</taxon>
        <taxon>Waterburya agarophytonicola</taxon>
    </lineage>
</organism>
<name>A0A964BNB7_9CYAN</name>
<keyword evidence="2" id="KW-1185">Reference proteome</keyword>
<evidence type="ECO:0000313" key="1">
    <source>
        <dbReference type="EMBL" id="MCC0176598.1"/>
    </source>
</evidence>
<dbReference type="AlphaFoldDB" id="A0A964BNB7"/>
<sequence>MPRPTQAHLERTVNRKDPIEDRQKTLNQMHYYMGAKLVEVRVDPQKVMYRWSVEDRGDLQHFTLSAFWGESQRKILSGENPLQGEELANCAKANASVGVNQAAKLCGFASDIDRFRTNLQEAIQQLELPEESFDKLLA</sequence>
<dbReference type="EMBL" id="JADWDC010000010">
    <property type="protein sequence ID" value="MCC0176598.1"/>
    <property type="molecule type" value="Genomic_DNA"/>
</dbReference>
<proteinExistence type="predicted"/>
<accession>A0A964BNB7</accession>